<dbReference type="EMBL" id="JAGUCO010000005">
    <property type="protein sequence ID" value="MBS2098474.1"/>
    <property type="molecule type" value="Genomic_DNA"/>
</dbReference>
<evidence type="ECO:0000256" key="5">
    <source>
        <dbReference type="ARBA" id="ARBA00023295"/>
    </source>
</evidence>
<gene>
    <name evidence="7" type="ORF">KEM10_09295</name>
</gene>
<dbReference type="InterPro" id="IPR017853">
    <property type="entry name" value="GH"/>
</dbReference>
<dbReference type="PANTHER" id="PTHR34983">
    <property type="entry name" value="ARABINOGALACTAN ENDO-BETA-1,4-GALACTANASE A"/>
    <property type="match status" value="1"/>
</dbReference>
<evidence type="ECO:0000313" key="7">
    <source>
        <dbReference type="EMBL" id="MBS2098474.1"/>
    </source>
</evidence>
<sequence length="345" mass="39133">MKIFKYLLYLLFVLLIGACDDDDEKKPEPEIPPVEDMSGYAKGADVSWLTEMEAAGILFYDTAGTQIECMTLLKSMGMNSIRLRVWVNPVTGWCNKSDLLVKAKRANDLGMRLLIDFHYSDVWADPGTQTKPVEWQELSFDDLCLAVADHTTDILTSLKDWEITPEWIQVGNETGNGMLWEEGRASDNMAQYATLNNCGYDAAKAIFPEVKVIVHLQEGNENGMYRWMFDGLKNNGGKWDVIGMSLYPEVDNWQSLNNDLISNVDDMINRYDCEVMICEVGMDWSEEDACYEFLSDLINRTKDNESCLGIFYWEPQAYGSWKAYSKGAFNSEGKPTKALNAFSAE</sequence>
<accession>A0ABS5JU86</accession>
<dbReference type="EC" id="3.2.1.89" evidence="3 6"/>
<dbReference type="InterPro" id="IPR011683">
    <property type="entry name" value="Glyco_hydro_53"/>
</dbReference>
<reference evidence="7 8" key="1">
    <citation type="journal article" date="2015" name="Int. J. Syst. Evol. Microbiol.">
        <title>Carboxylicivirga linearis sp. nov., isolated from a sea cucumber culture pond.</title>
        <authorList>
            <person name="Wang F.Q."/>
            <person name="Zhou Y.X."/>
            <person name="Lin X.Z."/>
            <person name="Chen G.J."/>
            <person name="Du Z.J."/>
        </authorList>
    </citation>
    <scope>NUCLEOTIDE SEQUENCE [LARGE SCALE GENOMIC DNA]</scope>
    <source>
        <strain evidence="7 8">FB218</strain>
    </source>
</reference>
<dbReference type="RefSeq" id="WP_212215717.1">
    <property type="nucleotide sequence ID" value="NZ_JAGUCO010000005.1"/>
</dbReference>
<evidence type="ECO:0000313" key="8">
    <source>
        <dbReference type="Proteomes" id="UP000708576"/>
    </source>
</evidence>
<dbReference type="Proteomes" id="UP000708576">
    <property type="component" value="Unassembled WGS sequence"/>
</dbReference>
<keyword evidence="8" id="KW-1185">Reference proteome</keyword>
<dbReference type="PANTHER" id="PTHR34983:SF1">
    <property type="entry name" value="ARABINOGALACTAN ENDO-BETA-1,4-GALACTANASE A"/>
    <property type="match status" value="1"/>
</dbReference>
<evidence type="ECO:0000256" key="2">
    <source>
        <dbReference type="ARBA" id="ARBA00010687"/>
    </source>
</evidence>
<dbReference type="PROSITE" id="PS51257">
    <property type="entry name" value="PROKAR_LIPOPROTEIN"/>
    <property type="match status" value="1"/>
</dbReference>
<evidence type="ECO:0000256" key="3">
    <source>
        <dbReference type="ARBA" id="ARBA00012556"/>
    </source>
</evidence>
<evidence type="ECO:0000256" key="6">
    <source>
        <dbReference type="RuleBase" id="RU361192"/>
    </source>
</evidence>
<dbReference type="Gene3D" id="3.20.20.80">
    <property type="entry name" value="Glycosidases"/>
    <property type="match status" value="1"/>
</dbReference>
<comment type="similarity">
    <text evidence="2 6">Belongs to the glycosyl hydrolase 53 family.</text>
</comment>
<comment type="caution">
    <text evidence="7">The sequence shown here is derived from an EMBL/GenBank/DDBJ whole genome shotgun (WGS) entry which is preliminary data.</text>
</comment>
<protein>
    <recommendedName>
        <fullName evidence="3 6">Arabinogalactan endo-beta-1,4-galactanase</fullName>
        <ecNumber evidence="3 6">3.2.1.89</ecNumber>
    </recommendedName>
</protein>
<evidence type="ECO:0000256" key="1">
    <source>
        <dbReference type="ARBA" id="ARBA00001695"/>
    </source>
</evidence>
<name>A0ABS5JU86_9BACT</name>
<dbReference type="GO" id="GO:0016787">
    <property type="term" value="F:hydrolase activity"/>
    <property type="evidence" value="ECO:0007669"/>
    <property type="project" value="UniProtKB-KW"/>
</dbReference>
<dbReference type="Pfam" id="PF07745">
    <property type="entry name" value="Glyco_hydro_53"/>
    <property type="match status" value="1"/>
</dbReference>
<keyword evidence="5 6" id="KW-0326">Glycosidase</keyword>
<evidence type="ECO:0000256" key="4">
    <source>
        <dbReference type="ARBA" id="ARBA00022801"/>
    </source>
</evidence>
<proteinExistence type="inferred from homology"/>
<comment type="catalytic activity">
    <reaction evidence="1 6">
        <text>The enzyme specifically hydrolyzes (1-&gt;4)-beta-D-galactosidic linkages in type I arabinogalactans.</text>
        <dbReference type="EC" id="3.2.1.89"/>
    </reaction>
</comment>
<organism evidence="7 8">
    <name type="scientific">Carboxylicivirga linearis</name>
    <dbReference type="NCBI Taxonomy" id="1628157"/>
    <lineage>
        <taxon>Bacteria</taxon>
        <taxon>Pseudomonadati</taxon>
        <taxon>Bacteroidota</taxon>
        <taxon>Bacteroidia</taxon>
        <taxon>Marinilabiliales</taxon>
        <taxon>Marinilabiliaceae</taxon>
        <taxon>Carboxylicivirga</taxon>
    </lineage>
</organism>
<keyword evidence="4 6" id="KW-0378">Hydrolase</keyword>
<dbReference type="SUPFAM" id="SSF51445">
    <property type="entry name" value="(Trans)glycosidases"/>
    <property type="match status" value="1"/>
</dbReference>